<protein>
    <submittedName>
        <fullName evidence="2">Transporter substrate-binding domain-containing protein</fullName>
    </submittedName>
</protein>
<organism evidence="2 3">
    <name type="scientific">Spiribacter onubensis</name>
    <dbReference type="NCBI Taxonomy" id="3122420"/>
    <lineage>
        <taxon>Bacteria</taxon>
        <taxon>Pseudomonadati</taxon>
        <taxon>Pseudomonadota</taxon>
        <taxon>Gammaproteobacteria</taxon>
        <taxon>Chromatiales</taxon>
        <taxon>Ectothiorhodospiraceae</taxon>
        <taxon>Spiribacter</taxon>
    </lineage>
</organism>
<feature type="signal peptide" evidence="1">
    <location>
        <begin position="1"/>
        <end position="18"/>
    </location>
</feature>
<dbReference type="RefSeq" id="WP_367966597.1">
    <property type="nucleotide sequence ID" value="NZ_JBAKFJ010000001.1"/>
</dbReference>
<dbReference type="SUPFAM" id="SSF53850">
    <property type="entry name" value="Periplasmic binding protein-like II"/>
    <property type="match status" value="1"/>
</dbReference>
<evidence type="ECO:0000313" key="2">
    <source>
        <dbReference type="EMBL" id="MEX0386119.1"/>
    </source>
</evidence>
<name>A0ABV3SAN7_9GAMM</name>
<evidence type="ECO:0000313" key="3">
    <source>
        <dbReference type="Proteomes" id="UP001556653"/>
    </source>
</evidence>
<sequence>MRSLSALSIPLTILLAFAATTTSANDYPTQYPFPDSRLQTGPELRFCIDKRDPTWRAQQAIAEEIALSVGRPATFFVTREEDERGGYQMASTRKEFLVRLATQCDAYMGLPGSTTAAFDYPADEEMLASQPFFRTGFQLVSRDPSVESLTDLSPDDQLGLQGRGVPYLLLMTTRPDSVQVKRYRSSDAIVSALRAGEVDHAVVYAPQLYGEMADPESEGFGVHPVTSLPNMEWYVFAGLRSDRPTLRQKFDRAIARMLKSGRMGEILADNGLPAGAFKPAAADAVIPDDDFGDDDDDDDEGSA</sequence>
<evidence type="ECO:0000256" key="1">
    <source>
        <dbReference type="SAM" id="SignalP"/>
    </source>
</evidence>
<dbReference type="Gene3D" id="3.40.190.10">
    <property type="entry name" value="Periplasmic binding protein-like II"/>
    <property type="match status" value="2"/>
</dbReference>
<keyword evidence="1" id="KW-0732">Signal</keyword>
<feature type="chain" id="PRO_5046987068" evidence="1">
    <location>
        <begin position="19"/>
        <end position="303"/>
    </location>
</feature>
<comment type="caution">
    <text evidence="2">The sequence shown here is derived from an EMBL/GenBank/DDBJ whole genome shotgun (WGS) entry which is preliminary data.</text>
</comment>
<gene>
    <name evidence="2" type="ORF">V6X64_03785</name>
</gene>
<dbReference type="Proteomes" id="UP001556653">
    <property type="component" value="Unassembled WGS sequence"/>
</dbReference>
<keyword evidence="3" id="KW-1185">Reference proteome</keyword>
<dbReference type="EMBL" id="JBAKFJ010000001">
    <property type="protein sequence ID" value="MEX0386119.1"/>
    <property type="molecule type" value="Genomic_DNA"/>
</dbReference>
<accession>A0ABV3SAN7</accession>
<reference evidence="2 3" key="1">
    <citation type="submission" date="2024-02" db="EMBL/GenBank/DDBJ databases">
        <title>New especies of Spiribacter isolated from saline water.</title>
        <authorList>
            <person name="Leon M.J."/>
            <person name="De La Haba R."/>
            <person name="Sanchez-Porro C."/>
            <person name="Ventosa A."/>
        </authorList>
    </citation>
    <scope>NUCLEOTIDE SEQUENCE [LARGE SCALE GENOMIC DNA]</scope>
    <source>
        <strain evidence="3">ag22IC4-227</strain>
    </source>
</reference>
<proteinExistence type="predicted"/>